<proteinExistence type="predicted"/>
<protein>
    <submittedName>
        <fullName evidence="2">Uncharacterized protein</fullName>
    </submittedName>
</protein>
<reference evidence="2" key="1">
    <citation type="submission" date="2023-03" db="EMBL/GenBank/DDBJ databases">
        <title>Massive genome expansion in bonnet fungi (Mycena s.s.) driven by repeated elements and novel gene families across ecological guilds.</title>
        <authorList>
            <consortium name="Lawrence Berkeley National Laboratory"/>
            <person name="Harder C.B."/>
            <person name="Miyauchi S."/>
            <person name="Viragh M."/>
            <person name="Kuo A."/>
            <person name="Thoen E."/>
            <person name="Andreopoulos B."/>
            <person name="Lu D."/>
            <person name="Skrede I."/>
            <person name="Drula E."/>
            <person name="Henrissat B."/>
            <person name="Morin E."/>
            <person name="Kohler A."/>
            <person name="Barry K."/>
            <person name="LaButti K."/>
            <person name="Morin E."/>
            <person name="Salamov A."/>
            <person name="Lipzen A."/>
            <person name="Mereny Z."/>
            <person name="Hegedus B."/>
            <person name="Baldrian P."/>
            <person name="Stursova M."/>
            <person name="Weitz H."/>
            <person name="Taylor A."/>
            <person name="Grigoriev I.V."/>
            <person name="Nagy L.G."/>
            <person name="Martin F."/>
            <person name="Kauserud H."/>
        </authorList>
    </citation>
    <scope>NUCLEOTIDE SEQUENCE</scope>
    <source>
        <strain evidence="2">CBHHK067</strain>
    </source>
</reference>
<name>A0AAD7G2Q0_MYCRO</name>
<feature type="chain" id="PRO_5042087998" evidence="1">
    <location>
        <begin position="19"/>
        <end position="169"/>
    </location>
</feature>
<evidence type="ECO:0000256" key="1">
    <source>
        <dbReference type="SAM" id="SignalP"/>
    </source>
</evidence>
<keyword evidence="3" id="KW-1185">Reference proteome</keyword>
<dbReference type="AlphaFoldDB" id="A0AAD7G2Q0"/>
<dbReference type="EMBL" id="JARKIE010000263">
    <property type="protein sequence ID" value="KAJ7660049.1"/>
    <property type="molecule type" value="Genomic_DNA"/>
</dbReference>
<organism evidence="2 3">
    <name type="scientific">Mycena rosella</name>
    <name type="common">Pink bonnet</name>
    <name type="synonym">Agaricus rosellus</name>
    <dbReference type="NCBI Taxonomy" id="1033263"/>
    <lineage>
        <taxon>Eukaryota</taxon>
        <taxon>Fungi</taxon>
        <taxon>Dikarya</taxon>
        <taxon>Basidiomycota</taxon>
        <taxon>Agaricomycotina</taxon>
        <taxon>Agaricomycetes</taxon>
        <taxon>Agaricomycetidae</taxon>
        <taxon>Agaricales</taxon>
        <taxon>Marasmiineae</taxon>
        <taxon>Mycenaceae</taxon>
        <taxon>Mycena</taxon>
    </lineage>
</organism>
<dbReference type="Proteomes" id="UP001221757">
    <property type="component" value="Unassembled WGS sequence"/>
</dbReference>
<accession>A0AAD7G2Q0</accession>
<gene>
    <name evidence="2" type="ORF">B0H17DRAFT_335686</name>
</gene>
<evidence type="ECO:0000313" key="3">
    <source>
        <dbReference type="Proteomes" id="UP001221757"/>
    </source>
</evidence>
<feature type="signal peptide" evidence="1">
    <location>
        <begin position="1"/>
        <end position="18"/>
    </location>
</feature>
<evidence type="ECO:0000313" key="2">
    <source>
        <dbReference type="EMBL" id="KAJ7660049.1"/>
    </source>
</evidence>
<sequence>MFIKIVSLALILPGLVRAAATLKPGVYHVVNLGHPYAPASFDTKNRVFLPEDFSGNYDLWEVIPPSGRADSITIQNLRGKTYAQIPPPAEGQFVSTGKHPSAFTAVLSGTADFPGDGVIIPDTYLDYWTVIWSILVSIHCLTFHLRSGRRTGWSGRTTILSDRRFPCVR</sequence>
<comment type="caution">
    <text evidence="2">The sequence shown here is derived from an EMBL/GenBank/DDBJ whole genome shotgun (WGS) entry which is preliminary data.</text>
</comment>
<keyword evidence="1" id="KW-0732">Signal</keyword>